<keyword evidence="3" id="KW-1185">Reference proteome</keyword>
<reference evidence="2" key="1">
    <citation type="submission" date="2022-10" db="EMBL/GenBank/DDBJ databases">
        <authorList>
            <person name="Mo P."/>
        </authorList>
    </citation>
    <scope>NUCLEOTIDE SEQUENCE</scope>
    <source>
        <strain evidence="2">HUAS 13-4</strain>
    </source>
</reference>
<dbReference type="Proteomes" id="UP001061298">
    <property type="component" value="Chromosome"/>
</dbReference>
<accession>A0ABY6E5F3</accession>
<feature type="domain" description="HNH" evidence="1">
    <location>
        <begin position="104"/>
        <end position="147"/>
    </location>
</feature>
<protein>
    <submittedName>
        <fullName evidence="2">HNH endonuclease</fullName>
    </submittedName>
</protein>
<evidence type="ECO:0000313" key="3">
    <source>
        <dbReference type="Proteomes" id="UP001061298"/>
    </source>
</evidence>
<keyword evidence="2" id="KW-0540">Nuclease</keyword>
<organism evidence="2 3">
    <name type="scientific">Streptomyces cynarae</name>
    <dbReference type="NCBI Taxonomy" id="2981134"/>
    <lineage>
        <taxon>Bacteria</taxon>
        <taxon>Bacillati</taxon>
        <taxon>Actinomycetota</taxon>
        <taxon>Actinomycetes</taxon>
        <taxon>Kitasatosporales</taxon>
        <taxon>Streptomycetaceae</taxon>
        <taxon>Streptomyces</taxon>
    </lineage>
</organism>
<dbReference type="EMBL" id="CP106793">
    <property type="protein sequence ID" value="UXY21920.1"/>
    <property type="molecule type" value="Genomic_DNA"/>
</dbReference>
<evidence type="ECO:0000313" key="2">
    <source>
        <dbReference type="EMBL" id="UXY21920.1"/>
    </source>
</evidence>
<dbReference type="CDD" id="cd00085">
    <property type="entry name" value="HNHc"/>
    <property type="match status" value="1"/>
</dbReference>
<proteinExistence type="predicted"/>
<dbReference type="GO" id="GO:0004519">
    <property type="term" value="F:endonuclease activity"/>
    <property type="evidence" value="ECO:0007669"/>
    <property type="project" value="UniProtKB-KW"/>
</dbReference>
<dbReference type="Pfam" id="PF01844">
    <property type="entry name" value="HNH"/>
    <property type="match status" value="1"/>
</dbReference>
<keyword evidence="2" id="KW-0255">Endonuclease</keyword>
<name>A0ABY6E5F3_9ACTN</name>
<dbReference type="Gene3D" id="1.10.30.50">
    <property type="match status" value="1"/>
</dbReference>
<keyword evidence="2" id="KW-0378">Hydrolase</keyword>
<evidence type="ECO:0000259" key="1">
    <source>
        <dbReference type="Pfam" id="PF01844"/>
    </source>
</evidence>
<dbReference type="InterPro" id="IPR003615">
    <property type="entry name" value="HNH_nuc"/>
</dbReference>
<dbReference type="RefSeq" id="WP_263232063.1">
    <property type="nucleotide sequence ID" value="NZ_CP106793.1"/>
</dbReference>
<sequence length="282" mass="31630">MLRPARPVFTVKEVVDACSAWLQKYGYADRVNEHLFGLRELEQKYRLAGQYGILLSFLLVELIKQKDHQDRAMFEEIYAQAVVGRAAGRQLYDAIKALAADRRCPLCGIQAVAQVDHHAPKDKFPLLALAPQNLVAVCGTCNQAKSNTFDQEPSREAIHPYFDDFGSERWLSARIDSAAGGVAVFQAIPPGTWSDTKAARLRRHFTKYHLADRYRAEAGHALSMRKRKDTRTLEESGPDGLRDHLLADAGEYSDYDPNSWQAALIFALADSSWYLTGGMRSI</sequence>
<gene>
    <name evidence="2" type="ORF">N8I84_26880</name>
</gene>
<dbReference type="InterPro" id="IPR002711">
    <property type="entry name" value="HNH"/>
</dbReference>